<reference evidence="3 4" key="1">
    <citation type="submission" date="2024-01" db="EMBL/GenBank/DDBJ databases">
        <title>The genome of the rayed Mediterranean limpet Patella caerulea (Linnaeus, 1758).</title>
        <authorList>
            <person name="Anh-Thu Weber A."/>
            <person name="Halstead-Nussloch G."/>
        </authorList>
    </citation>
    <scope>NUCLEOTIDE SEQUENCE [LARGE SCALE GENOMIC DNA]</scope>
    <source>
        <strain evidence="3">AATW-2023a</strain>
        <tissue evidence="3">Whole specimen</tissue>
    </source>
</reference>
<dbReference type="PANTHER" id="PTHR21113:SF4">
    <property type="entry name" value="CHITIN-BINDING TYPE-4 DOMAIN-CONTAINING PROTEIN"/>
    <property type="match status" value="1"/>
</dbReference>
<keyword evidence="4" id="KW-1185">Reference proteome</keyword>
<sequence>MELTTLLIELAVICCVVLEGVHGHGRMNNPPGRGTMWRVGFSTPPDYNDHQVYCGGLKNLWDVNDGKCGVCGDPFQEAQPRDHEAGGKYGKGIIVRRYQKGQKITVEIEITANHKGHFEFNICPTNNPKFPATDACMNGYRLKTSSGHLKYYLNGDEGRVFVDVILPADLTCSLCVFRWKYFAAQNIGFGERQEHFYSCADVAIESGDVLPPVITNPPVIVTNPPVIVTNPPVIVTNRPVIPTQAPVVTTRPSPIPPNLPKCPISCKFYCQNLNYCYFDECKNCIQ</sequence>
<proteinExistence type="predicted"/>
<feature type="signal peptide" evidence="1">
    <location>
        <begin position="1"/>
        <end position="23"/>
    </location>
</feature>
<feature type="chain" id="PRO_5042972591" description="Chitin-binding type-4 domain-containing protein" evidence="1">
    <location>
        <begin position="24"/>
        <end position="286"/>
    </location>
</feature>
<evidence type="ECO:0000256" key="1">
    <source>
        <dbReference type="SAM" id="SignalP"/>
    </source>
</evidence>
<organism evidence="3 4">
    <name type="scientific">Patella caerulea</name>
    <name type="common">Rayed Mediterranean limpet</name>
    <dbReference type="NCBI Taxonomy" id="87958"/>
    <lineage>
        <taxon>Eukaryota</taxon>
        <taxon>Metazoa</taxon>
        <taxon>Spiralia</taxon>
        <taxon>Lophotrochozoa</taxon>
        <taxon>Mollusca</taxon>
        <taxon>Gastropoda</taxon>
        <taxon>Patellogastropoda</taxon>
        <taxon>Patelloidea</taxon>
        <taxon>Patellidae</taxon>
        <taxon>Patella</taxon>
    </lineage>
</organism>
<feature type="domain" description="Chitin-binding type-4" evidence="2">
    <location>
        <begin position="24"/>
        <end position="202"/>
    </location>
</feature>
<dbReference type="InterPro" id="IPR004302">
    <property type="entry name" value="Cellulose/chitin-bd_N"/>
</dbReference>
<evidence type="ECO:0000313" key="3">
    <source>
        <dbReference type="EMBL" id="KAK6184671.1"/>
    </source>
</evidence>
<gene>
    <name evidence="3" type="ORF">SNE40_007099</name>
</gene>
<dbReference type="Pfam" id="PF03067">
    <property type="entry name" value="LPMO_10"/>
    <property type="match status" value="1"/>
</dbReference>
<keyword evidence="1" id="KW-0732">Signal</keyword>
<accession>A0AAN8JX06</accession>
<comment type="caution">
    <text evidence="3">The sequence shown here is derived from an EMBL/GenBank/DDBJ whole genome shotgun (WGS) entry which is preliminary data.</text>
</comment>
<evidence type="ECO:0000259" key="2">
    <source>
        <dbReference type="Pfam" id="PF03067"/>
    </source>
</evidence>
<name>A0AAN8JX06_PATCE</name>
<protein>
    <recommendedName>
        <fullName evidence="2">Chitin-binding type-4 domain-containing protein</fullName>
    </recommendedName>
</protein>
<dbReference type="PANTHER" id="PTHR21113">
    <property type="entry name" value="AGAP001705-PA"/>
    <property type="match status" value="1"/>
</dbReference>
<dbReference type="EMBL" id="JAZGQO010000006">
    <property type="protein sequence ID" value="KAK6184671.1"/>
    <property type="molecule type" value="Genomic_DNA"/>
</dbReference>
<evidence type="ECO:0000313" key="4">
    <source>
        <dbReference type="Proteomes" id="UP001347796"/>
    </source>
</evidence>
<dbReference type="Gene3D" id="2.70.50.70">
    <property type="match status" value="1"/>
</dbReference>
<dbReference type="AlphaFoldDB" id="A0AAN8JX06"/>
<dbReference type="Proteomes" id="UP001347796">
    <property type="component" value="Unassembled WGS sequence"/>
</dbReference>